<dbReference type="InterPro" id="IPR003661">
    <property type="entry name" value="HisK_dim/P_dom"/>
</dbReference>
<keyword evidence="3" id="KW-0597">Phosphoprotein</keyword>
<feature type="domain" description="Histidine kinase" evidence="7">
    <location>
        <begin position="308"/>
        <end position="527"/>
    </location>
</feature>
<evidence type="ECO:0000256" key="6">
    <source>
        <dbReference type="SAM" id="Phobius"/>
    </source>
</evidence>
<dbReference type="InterPro" id="IPR005467">
    <property type="entry name" value="His_kinase_dom"/>
</dbReference>
<keyword evidence="4" id="KW-0808">Transferase</keyword>
<name>A0A3B0TLW8_9ZZZZ</name>
<dbReference type="CDD" id="cd00082">
    <property type="entry name" value="HisKA"/>
    <property type="match status" value="1"/>
</dbReference>
<reference evidence="8" key="1">
    <citation type="submission" date="2018-06" db="EMBL/GenBank/DDBJ databases">
        <authorList>
            <person name="Zhirakovskaya E."/>
        </authorList>
    </citation>
    <scope>NUCLEOTIDE SEQUENCE</scope>
</reference>
<dbReference type="InterPro" id="IPR036890">
    <property type="entry name" value="HATPase_C_sf"/>
</dbReference>
<dbReference type="Gene3D" id="3.30.565.10">
    <property type="entry name" value="Histidine kinase-like ATPase, C-terminal domain"/>
    <property type="match status" value="1"/>
</dbReference>
<dbReference type="Pfam" id="PF00512">
    <property type="entry name" value="HisKA"/>
    <property type="match status" value="1"/>
</dbReference>
<evidence type="ECO:0000256" key="3">
    <source>
        <dbReference type="ARBA" id="ARBA00022553"/>
    </source>
</evidence>
<dbReference type="Pfam" id="PF02518">
    <property type="entry name" value="HATPase_c"/>
    <property type="match status" value="1"/>
</dbReference>
<accession>A0A3B0TLW8</accession>
<dbReference type="EC" id="2.7.13.3" evidence="2"/>
<feature type="transmembrane region" description="Helical" evidence="6">
    <location>
        <begin position="6"/>
        <end position="25"/>
    </location>
</feature>
<dbReference type="InterPro" id="IPR003594">
    <property type="entry name" value="HATPase_dom"/>
</dbReference>
<protein>
    <recommendedName>
        <fullName evidence="2">histidine kinase</fullName>
        <ecNumber evidence="2">2.7.13.3</ecNumber>
    </recommendedName>
</protein>
<evidence type="ECO:0000313" key="8">
    <source>
        <dbReference type="EMBL" id="VAW18948.1"/>
    </source>
</evidence>
<dbReference type="InterPro" id="IPR036097">
    <property type="entry name" value="HisK_dim/P_sf"/>
</dbReference>
<dbReference type="PANTHER" id="PTHR43547:SF2">
    <property type="entry name" value="HYBRID SIGNAL TRANSDUCTION HISTIDINE KINASE C"/>
    <property type="match status" value="1"/>
</dbReference>
<dbReference type="PROSITE" id="PS50109">
    <property type="entry name" value="HIS_KIN"/>
    <property type="match status" value="1"/>
</dbReference>
<evidence type="ECO:0000256" key="1">
    <source>
        <dbReference type="ARBA" id="ARBA00000085"/>
    </source>
</evidence>
<keyword evidence="6" id="KW-0472">Membrane</keyword>
<gene>
    <name evidence="8" type="ORF">MNBD_BACTEROID01-1859</name>
</gene>
<keyword evidence="6" id="KW-0812">Transmembrane</keyword>
<keyword evidence="6" id="KW-1133">Transmembrane helix</keyword>
<dbReference type="PRINTS" id="PR00344">
    <property type="entry name" value="BCTRLSENSOR"/>
</dbReference>
<dbReference type="InterPro" id="IPR004358">
    <property type="entry name" value="Sig_transdc_His_kin-like_C"/>
</dbReference>
<sequence>MSRNMLTTLIVTMALVMGGLIFVQFNSIKKASDIKEEQFDKTVTNALRETIHRIEIHETEELLEQEVFNQPMAGLNNFTAPSFNNFPRQLGQQDISIQFSYSKRSFSNYRGSNYGGSFTFSFSDTTILLEKNTRGRPGDFPSAFDRHHDYNLRQKQIMQQRLKEKADLLQKIFFRDRPIEERVDSAYIDNLLKEEFTKSGIPLDYKFAVKTFTQGKEKLIIGGNDYNPNSRNIEYHDVLFTGDVYNLKPNYLYAYFPKRSRFLLNESGILVIPTIILSALLVGIFIYTILIILRQKKLSMIKNDFINNMTHELKTPISTISLASQMLEDGSVANTPKTIEHVSRVIYQESKRLSFQVEKVLQMAVFNEGRMKLRLKKLNLNMLTASVVDNFRLRVKSKGGTLKSDLKAEPAEIKGDEVHITNVIYNLLDNAVKYSKGIPEIEISTETKKEFVIVRIKDKGIGIPKEHLGQIFERFYRVPTGNIHNVKGFGLGLSYVKKIVDTHNGKIKVESILNKGTTFSLYFPLNTK</sequence>
<dbReference type="SMART" id="SM00387">
    <property type="entry name" value="HATPase_c"/>
    <property type="match status" value="1"/>
</dbReference>
<dbReference type="SMART" id="SM00388">
    <property type="entry name" value="HisKA"/>
    <property type="match status" value="1"/>
</dbReference>
<dbReference type="GO" id="GO:0000155">
    <property type="term" value="F:phosphorelay sensor kinase activity"/>
    <property type="evidence" value="ECO:0007669"/>
    <property type="project" value="InterPro"/>
</dbReference>
<dbReference type="FunFam" id="3.30.565.10:FF:000006">
    <property type="entry name" value="Sensor histidine kinase WalK"/>
    <property type="match status" value="1"/>
</dbReference>
<evidence type="ECO:0000256" key="4">
    <source>
        <dbReference type="ARBA" id="ARBA00022679"/>
    </source>
</evidence>
<organism evidence="8">
    <name type="scientific">hydrothermal vent metagenome</name>
    <dbReference type="NCBI Taxonomy" id="652676"/>
    <lineage>
        <taxon>unclassified sequences</taxon>
        <taxon>metagenomes</taxon>
        <taxon>ecological metagenomes</taxon>
    </lineage>
</organism>
<dbReference type="PANTHER" id="PTHR43547">
    <property type="entry name" value="TWO-COMPONENT HISTIDINE KINASE"/>
    <property type="match status" value="1"/>
</dbReference>
<keyword evidence="5 8" id="KW-0418">Kinase</keyword>
<evidence type="ECO:0000256" key="5">
    <source>
        <dbReference type="ARBA" id="ARBA00022777"/>
    </source>
</evidence>
<dbReference type="CDD" id="cd00075">
    <property type="entry name" value="HATPase"/>
    <property type="match status" value="1"/>
</dbReference>
<dbReference type="SUPFAM" id="SSF47384">
    <property type="entry name" value="Homodimeric domain of signal transducing histidine kinase"/>
    <property type="match status" value="1"/>
</dbReference>
<feature type="transmembrane region" description="Helical" evidence="6">
    <location>
        <begin position="268"/>
        <end position="293"/>
    </location>
</feature>
<dbReference type="SUPFAM" id="SSF55874">
    <property type="entry name" value="ATPase domain of HSP90 chaperone/DNA topoisomerase II/histidine kinase"/>
    <property type="match status" value="1"/>
</dbReference>
<dbReference type="Gene3D" id="1.10.287.130">
    <property type="match status" value="1"/>
</dbReference>
<dbReference type="AlphaFoldDB" id="A0A3B0TLW8"/>
<evidence type="ECO:0000259" key="7">
    <source>
        <dbReference type="PROSITE" id="PS50109"/>
    </source>
</evidence>
<proteinExistence type="predicted"/>
<dbReference type="EMBL" id="UOEP01000093">
    <property type="protein sequence ID" value="VAW18948.1"/>
    <property type="molecule type" value="Genomic_DNA"/>
</dbReference>
<evidence type="ECO:0000256" key="2">
    <source>
        <dbReference type="ARBA" id="ARBA00012438"/>
    </source>
</evidence>
<comment type="catalytic activity">
    <reaction evidence="1">
        <text>ATP + protein L-histidine = ADP + protein N-phospho-L-histidine.</text>
        <dbReference type="EC" id="2.7.13.3"/>
    </reaction>
</comment>